<evidence type="ECO:0000256" key="9">
    <source>
        <dbReference type="HAMAP-Rule" id="MF_01924"/>
    </source>
</evidence>
<keyword evidence="5 9" id="KW-0862">Zinc</keyword>
<protein>
    <recommendedName>
        <fullName evidence="9 10">D-alanyl-D-alanine dipeptidase</fullName>
        <shortName evidence="9 10">D-Ala-D-Ala dipeptidase</shortName>
        <ecNumber evidence="9 10">3.4.13.22</ecNumber>
    </recommendedName>
</protein>
<comment type="similarity">
    <text evidence="9 10">Belongs to the peptidase M15D family.</text>
</comment>
<organism evidence="12 13">
    <name type="scientific">Spirosoma utsteinense</name>
    <dbReference type="NCBI Taxonomy" id="2585773"/>
    <lineage>
        <taxon>Bacteria</taxon>
        <taxon>Pseudomonadati</taxon>
        <taxon>Bacteroidota</taxon>
        <taxon>Cytophagia</taxon>
        <taxon>Cytophagales</taxon>
        <taxon>Cytophagaceae</taxon>
        <taxon>Spirosoma</taxon>
    </lineage>
</organism>
<dbReference type="InterPro" id="IPR000755">
    <property type="entry name" value="A_A_dipeptidase"/>
</dbReference>
<keyword evidence="11" id="KW-1133">Transmembrane helix</keyword>
<accession>A0ABR6W733</accession>
<evidence type="ECO:0000256" key="1">
    <source>
        <dbReference type="ARBA" id="ARBA00001362"/>
    </source>
</evidence>
<evidence type="ECO:0000256" key="2">
    <source>
        <dbReference type="ARBA" id="ARBA00022670"/>
    </source>
</evidence>
<dbReference type="Proteomes" id="UP000700732">
    <property type="component" value="Unassembled WGS sequence"/>
</dbReference>
<feature type="site" description="Transition state stabilizer" evidence="9">
    <location>
        <position position="116"/>
    </location>
</feature>
<keyword evidence="4 9" id="KW-0378">Hydrolase</keyword>
<dbReference type="PANTHER" id="PTHR43126">
    <property type="entry name" value="D-ALANYL-D-ALANINE DIPEPTIDASE"/>
    <property type="match status" value="1"/>
</dbReference>
<evidence type="ECO:0000256" key="7">
    <source>
        <dbReference type="ARBA" id="ARBA00023049"/>
    </source>
</evidence>
<evidence type="ECO:0000256" key="5">
    <source>
        <dbReference type="ARBA" id="ARBA00022833"/>
    </source>
</evidence>
<evidence type="ECO:0000313" key="13">
    <source>
        <dbReference type="Proteomes" id="UP000700732"/>
    </source>
</evidence>
<keyword evidence="3 9" id="KW-0479">Metal-binding</keyword>
<dbReference type="EMBL" id="VFIA01000015">
    <property type="protein sequence ID" value="MBC3792378.1"/>
    <property type="molecule type" value="Genomic_DNA"/>
</dbReference>
<feature type="binding site" evidence="9">
    <location>
        <position position="156"/>
    </location>
    <ligand>
        <name>Zn(2+)</name>
        <dbReference type="ChEBI" id="CHEBI:29105"/>
        <note>catalytic</note>
    </ligand>
</feature>
<keyword evidence="13" id="KW-1185">Reference proteome</keyword>
<proteinExistence type="inferred from homology"/>
<dbReference type="Gene3D" id="3.30.1380.10">
    <property type="match status" value="1"/>
</dbReference>
<comment type="cofactor">
    <cofactor evidence="9">
        <name>Zn(2+)</name>
        <dbReference type="ChEBI" id="CHEBI:29105"/>
    </cofactor>
    <text evidence="9">Binds 1 zinc ion per subunit.</text>
</comment>
<evidence type="ECO:0000313" key="12">
    <source>
        <dbReference type="EMBL" id="MBC3792378.1"/>
    </source>
</evidence>
<keyword evidence="2 9" id="KW-0645">Protease</keyword>
<dbReference type="SUPFAM" id="SSF55166">
    <property type="entry name" value="Hedgehog/DD-peptidase"/>
    <property type="match status" value="1"/>
</dbReference>
<dbReference type="InterPro" id="IPR009045">
    <property type="entry name" value="Zn_M74/Hedgehog-like"/>
</dbReference>
<comment type="catalytic activity">
    <reaction evidence="1 9 10">
        <text>D-alanyl-D-alanine + H2O = 2 D-alanine</text>
        <dbReference type="Rhea" id="RHEA:20661"/>
        <dbReference type="ChEBI" id="CHEBI:15377"/>
        <dbReference type="ChEBI" id="CHEBI:57416"/>
        <dbReference type="ChEBI" id="CHEBI:57822"/>
        <dbReference type="EC" id="3.4.13.22"/>
    </reaction>
</comment>
<gene>
    <name evidence="12" type="ORF">FH603_2890</name>
</gene>
<dbReference type="PIRSF" id="PIRSF026671">
    <property type="entry name" value="AA_dipeptidase"/>
    <property type="match status" value="1"/>
</dbReference>
<keyword evidence="11" id="KW-0812">Transmembrane</keyword>
<keyword evidence="8 10" id="KW-0961">Cell wall biogenesis/degradation</keyword>
<dbReference type="Pfam" id="PF01427">
    <property type="entry name" value="Peptidase_M15"/>
    <property type="match status" value="1"/>
</dbReference>
<evidence type="ECO:0000256" key="8">
    <source>
        <dbReference type="ARBA" id="ARBA00023316"/>
    </source>
</evidence>
<sequence length="245" mass="27986">MTQRPPEKEQRRTKNRHVIAVYLWVIAVHLCATSLHAQSFETAMQKQGLVDVQQVDPTILVDLKYSTTDNFVGKDVYGDLTRAYMQPMAARKLASASKYLKAHHPNLRLLVYDAARPRKAQWNLWNALPNMPERERQKYVADPRKGSIHNYGCAVDLTLATVDGRSGAPEPLDMGTKYDFFGELAYPKLESSLLKSGKLTKQQIANRTMLRTAMRQGGFTSIEFEWWHFNAISRAKAKETFRIVD</sequence>
<dbReference type="EC" id="3.4.13.22" evidence="9 10"/>
<evidence type="ECO:0000256" key="4">
    <source>
        <dbReference type="ARBA" id="ARBA00022801"/>
    </source>
</evidence>
<feature type="binding site" evidence="9">
    <location>
        <position position="149"/>
    </location>
    <ligand>
        <name>Zn(2+)</name>
        <dbReference type="ChEBI" id="CHEBI:29105"/>
        <note>catalytic</note>
    </ligand>
</feature>
<comment type="caution">
    <text evidence="12">The sequence shown here is derived from an EMBL/GenBank/DDBJ whole genome shotgun (WGS) entry which is preliminary data.</text>
</comment>
<comment type="function">
    <text evidence="9 10">Catalyzes hydrolysis of the D-alanyl-D-alanine dipeptide.</text>
</comment>
<keyword evidence="7 9" id="KW-0482">Metalloprotease</keyword>
<dbReference type="HAMAP" id="MF_01924">
    <property type="entry name" value="A_A_dipeptidase"/>
    <property type="match status" value="1"/>
</dbReference>
<dbReference type="RefSeq" id="WP_186738155.1">
    <property type="nucleotide sequence ID" value="NZ_VFIA01000015.1"/>
</dbReference>
<dbReference type="CDD" id="cd14840">
    <property type="entry name" value="D-Ala-D-Ala_dipeptidase_Aad"/>
    <property type="match status" value="1"/>
</dbReference>
<feature type="binding site" evidence="9">
    <location>
        <position position="228"/>
    </location>
    <ligand>
        <name>Zn(2+)</name>
        <dbReference type="ChEBI" id="CHEBI:29105"/>
        <note>catalytic</note>
    </ligand>
</feature>
<dbReference type="PANTHER" id="PTHR43126:SF2">
    <property type="entry name" value="D-ALANYL-D-ALANINE DIPEPTIDASE"/>
    <property type="match status" value="1"/>
</dbReference>
<reference evidence="12 13" key="1">
    <citation type="submission" date="2019-06" db="EMBL/GenBank/DDBJ databases">
        <title>Spirosoma utsteinense sp. nov. isolated from Antarctic ice-free soils.</title>
        <authorList>
            <person name="Tahon G."/>
        </authorList>
    </citation>
    <scope>NUCLEOTIDE SEQUENCE [LARGE SCALE GENOMIC DNA]</scope>
    <source>
        <strain evidence="12 13">LMG 31447</strain>
    </source>
</reference>
<evidence type="ECO:0000256" key="10">
    <source>
        <dbReference type="PIRNR" id="PIRNR026671"/>
    </source>
</evidence>
<evidence type="ECO:0000256" key="3">
    <source>
        <dbReference type="ARBA" id="ARBA00022723"/>
    </source>
</evidence>
<feature type="transmembrane region" description="Helical" evidence="11">
    <location>
        <begin position="20"/>
        <end position="37"/>
    </location>
</feature>
<name>A0ABR6W733_9BACT</name>
<evidence type="ECO:0000256" key="11">
    <source>
        <dbReference type="SAM" id="Phobius"/>
    </source>
</evidence>
<evidence type="ECO:0000256" key="6">
    <source>
        <dbReference type="ARBA" id="ARBA00022997"/>
    </source>
</evidence>
<keyword evidence="6 9" id="KW-0224">Dipeptidase</keyword>
<keyword evidence="11" id="KW-0472">Membrane</keyword>
<feature type="active site" description="Proton donor/acceptor" evidence="9">
    <location>
        <position position="225"/>
    </location>
</feature>